<proteinExistence type="predicted"/>
<comment type="caution">
    <text evidence="1">The sequence shown here is derived from an EMBL/GenBank/DDBJ whole genome shotgun (WGS) entry which is preliminary data.</text>
</comment>
<protein>
    <submittedName>
        <fullName evidence="1">Uncharacterized protein</fullName>
    </submittedName>
</protein>
<organism evidence="1 2">
    <name type="scientific">Portunus trituberculatus</name>
    <name type="common">Swimming crab</name>
    <name type="synonym">Neptunus trituberculatus</name>
    <dbReference type="NCBI Taxonomy" id="210409"/>
    <lineage>
        <taxon>Eukaryota</taxon>
        <taxon>Metazoa</taxon>
        <taxon>Ecdysozoa</taxon>
        <taxon>Arthropoda</taxon>
        <taxon>Crustacea</taxon>
        <taxon>Multicrustacea</taxon>
        <taxon>Malacostraca</taxon>
        <taxon>Eumalacostraca</taxon>
        <taxon>Eucarida</taxon>
        <taxon>Decapoda</taxon>
        <taxon>Pleocyemata</taxon>
        <taxon>Brachyura</taxon>
        <taxon>Eubrachyura</taxon>
        <taxon>Portunoidea</taxon>
        <taxon>Portunidae</taxon>
        <taxon>Portuninae</taxon>
        <taxon>Portunus</taxon>
    </lineage>
</organism>
<gene>
    <name evidence="1" type="ORF">E2C01_093557</name>
</gene>
<accession>A0A5B7JJG6</accession>
<reference evidence="1 2" key="1">
    <citation type="submission" date="2019-05" db="EMBL/GenBank/DDBJ databases">
        <title>Another draft genome of Portunus trituberculatus and its Hox gene families provides insights of decapod evolution.</title>
        <authorList>
            <person name="Jeong J.-H."/>
            <person name="Song I."/>
            <person name="Kim S."/>
            <person name="Choi T."/>
            <person name="Kim D."/>
            <person name="Ryu S."/>
            <person name="Kim W."/>
        </authorList>
    </citation>
    <scope>NUCLEOTIDE SEQUENCE [LARGE SCALE GENOMIC DNA]</scope>
    <source>
        <tissue evidence="1">Muscle</tissue>
    </source>
</reference>
<keyword evidence="2" id="KW-1185">Reference proteome</keyword>
<dbReference type="Proteomes" id="UP000324222">
    <property type="component" value="Unassembled WGS sequence"/>
</dbReference>
<dbReference type="AlphaFoldDB" id="A0A5B7JJG6"/>
<name>A0A5B7JJG6_PORTR</name>
<evidence type="ECO:0000313" key="2">
    <source>
        <dbReference type="Proteomes" id="UP000324222"/>
    </source>
</evidence>
<evidence type="ECO:0000313" key="1">
    <source>
        <dbReference type="EMBL" id="MPC98201.1"/>
    </source>
</evidence>
<dbReference type="EMBL" id="VSRR010113027">
    <property type="protein sequence ID" value="MPC98201.1"/>
    <property type="molecule type" value="Genomic_DNA"/>
</dbReference>
<sequence length="83" mass="9256">MIHVFMTRDSTTRNTKSKHMTCDVTASLITERRSHTTCDPGRYTADVDDHERVQVGDKSIVVVVMVVLKSSVSCHVLMTSCIS</sequence>